<reference evidence="4" key="1">
    <citation type="submission" date="2016-11" db="EMBL/GenBank/DDBJ databases">
        <authorList>
            <person name="Varghese N."/>
            <person name="Submissions S."/>
        </authorList>
    </citation>
    <scope>NUCLEOTIDE SEQUENCE [LARGE SCALE GENOMIC DNA]</scope>
    <source>
        <strain evidence="4">DSM 26349</strain>
    </source>
</reference>
<evidence type="ECO:0000256" key="1">
    <source>
        <dbReference type="ARBA" id="ARBA00008791"/>
    </source>
</evidence>
<evidence type="ECO:0000313" key="3">
    <source>
        <dbReference type="EMBL" id="SHI96188.1"/>
    </source>
</evidence>
<dbReference type="SUPFAM" id="SSF52402">
    <property type="entry name" value="Adenine nucleotide alpha hydrolases-like"/>
    <property type="match status" value="2"/>
</dbReference>
<protein>
    <submittedName>
        <fullName evidence="3">Nucleotide-binding universal stress protein, UspA family</fullName>
    </submittedName>
</protein>
<dbReference type="RefSeq" id="WP_073216825.1">
    <property type="nucleotide sequence ID" value="NZ_FNNS01000008.1"/>
</dbReference>
<gene>
    <name evidence="3" type="ORF">SAMN04487908_107128</name>
</gene>
<keyword evidence="4" id="KW-1185">Reference proteome</keyword>
<dbReference type="STRING" id="797419.SAMN05216556_108130"/>
<sequence length="281" mass="32691">MRKHVLIPTDFSSSAFNAVQYAFELFKNRECTFHIYHAYYIVASSKGNPLFPVPDELEYRTIRQSKNREMDILKENINRLSNNEKHQITYDFEYGFLTDLLKEKVESDSIDMIVMGTRGVTNNKDVAYGRNAINVMEKVRSCPVLAIPRNIKFEALNEIVFPTDFEAKFNLDEMETLRRIAETANASIQFLHIGSENNLDETQQKNKQFLEDYFKSVEFSFHWLQDVALMEGLLLFVKQRKSSMISFVNRKHWFFGTIFTNPLIKNLGVHATVPLLALHGQ</sequence>
<dbReference type="AlphaFoldDB" id="A0A1M6FEN2"/>
<dbReference type="OrthoDB" id="9788959at2"/>
<dbReference type="CDD" id="cd00293">
    <property type="entry name" value="USP-like"/>
    <property type="match status" value="1"/>
</dbReference>
<dbReference type="PANTHER" id="PTHR46268:SF6">
    <property type="entry name" value="UNIVERSAL STRESS PROTEIN UP12"/>
    <property type="match status" value="1"/>
</dbReference>
<evidence type="ECO:0000313" key="4">
    <source>
        <dbReference type="Proteomes" id="UP000184172"/>
    </source>
</evidence>
<name>A0A1M6FEN2_9FLAO</name>
<dbReference type="PRINTS" id="PR01438">
    <property type="entry name" value="UNVRSLSTRESS"/>
</dbReference>
<dbReference type="InterPro" id="IPR006016">
    <property type="entry name" value="UspA"/>
</dbReference>
<dbReference type="Gene3D" id="3.40.50.12370">
    <property type="match status" value="1"/>
</dbReference>
<feature type="domain" description="UspA" evidence="2">
    <location>
        <begin position="1"/>
        <end position="148"/>
    </location>
</feature>
<accession>A0A1M6FEN2</accession>
<organism evidence="3 4">
    <name type="scientific">Aequorivita viscosa</name>
    <dbReference type="NCBI Taxonomy" id="797419"/>
    <lineage>
        <taxon>Bacteria</taxon>
        <taxon>Pseudomonadati</taxon>
        <taxon>Bacteroidota</taxon>
        <taxon>Flavobacteriia</taxon>
        <taxon>Flavobacteriales</taxon>
        <taxon>Flavobacteriaceae</taxon>
        <taxon>Aequorivita</taxon>
    </lineage>
</organism>
<dbReference type="InterPro" id="IPR006015">
    <property type="entry name" value="Universal_stress_UspA"/>
</dbReference>
<evidence type="ECO:0000259" key="2">
    <source>
        <dbReference type="Pfam" id="PF00582"/>
    </source>
</evidence>
<dbReference type="Proteomes" id="UP000184172">
    <property type="component" value="Unassembled WGS sequence"/>
</dbReference>
<dbReference type="EMBL" id="FQYV01000007">
    <property type="protein sequence ID" value="SHI96188.1"/>
    <property type="molecule type" value="Genomic_DNA"/>
</dbReference>
<proteinExistence type="inferred from homology"/>
<comment type="similarity">
    <text evidence="1">Belongs to the universal stress protein A family.</text>
</comment>
<dbReference type="PANTHER" id="PTHR46268">
    <property type="entry name" value="STRESS RESPONSE PROTEIN NHAX"/>
    <property type="match status" value="1"/>
</dbReference>
<dbReference type="Pfam" id="PF00582">
    <property type="entry name" value="Usp"/>
    <property type="match status" value="1"/>
</dbReference>